<dbReference type="GO" id="GO:0008360">
    <property type="term" value="P:regulation of cell shape"/>
    <property type="evidence" value="ECO:0007669"/>
    <property type="project" value="UniProtKB-KW"/>
</dbReference>
<dbReference type="InterPro" id="IPR013221">
    <property type="entry name" value="Mur_ligase_cen"/>
</dbReference>
<dbReference type="RefSeq" id="WP_227573206.1">
    <property type="nucleotide sequence ID" value="NZ_CP060632.1"/>
</dbReference>
<evidence type="ECO:0000256" key="14">
    <source>
        <dbReference type="HAMAP-Rule" id="MF_00046"/>
    </source>
</evidence>
<dbReference type="InterPro" id="IPR005758">
    <property type="entry name" value="UDP-N-AcMur_Ala_ligase_MurC"/>
</dbReference>
<dbReference type="SUPFAM" id="SSF53244">
    <property type="entry name" value="MurD-like peptide ligases, peptide-binding domain"/>
    <property type="match status" value="1"/>
</dbReference>
<evidence type="ECO:0000256" key="11">
    <source>
        <dbReference type="ARBA" id="ARBA00023306"/>
    </source>
</evidence>
<feature type="domain" description="Mur ligase C-terminal" evidence="16">
    <location>
        <begin position="318"/>
        <end position="448"/>
    </location>
</feature>
<evidence type="ECO:0000256" key="1">
    <source>
        <dbReference type="ARBA" id="ARBA00004496"/>
    </source>
</evidence>
<dbReference type="SUPFAM" id="SSF53623">
    <property type="entry name" value="MurD-like peptide ligases, catalytic domain"/>
    <property type="match status" value="1"/>
</dbReference>
<keyword evidence="5 14" id="KW-0436">Ligase</keyword>
<feature type="binding site" evidence="14">
    <location>
        <begin position="118"/>
        <end position="124"/>
    </location>
    <ligand>
        <name>ATP</name>
        <dbReference type="ChEBI" id="CHEBI:30616"/>
    </ligand>
</feature>
<evidence type="ECO:0000256" key="5">
    <source>
        <dbReference type="ARBA" id="ARBA00022598"/>
    </source>
</evidence>
<dbReference type="GO" id="GO:0009252">
    <property type="term" value="P:peptidoglycan biosynthetic process"/>
    <property type="evidence" value="ECO:0007669"/>
    <property type="project" value="UniProtKB-UniRule"/>
</dbReference>
<dbReference type="GO" id="GO:0071555">
    <property type="term" value="P:cell wall organization"/>
    <property type="evidence" value="ECO:0007669"/>
    <property type="project" value="UniProtKB-KW"/>
</dbReference>
<dbReference type="SUPFAM" id="SSF51984">
    <property type="entry name" value="MurCD N-terminal domain"/>
    <property type="match status" value="1"/>
</dbReference>
<dbReference type="Gene3D" id="3.40.50.720">
    <property type="entry name" value="NAD(P)-binding Rossmann-like Domain"/>
    <property type="match status" value="1"/>
</dbReference>
<keyword evidence="19" id="KW-1185">Reference proteome</keyword>
<evidence type="ECO:0000256" key="3">
    <source>
        <dbReference type="ARBA" id="ARBA00012211"/>
    </source>
</evidence>
<keyword evidence="9 14" id="KW-0133">Cell shape</keyword>
<dbReference type="GO" id="GO:0051301">
    <property type="term" value="P:cell division"/>
    <property type="evidence" value="ECO:0007669"/>
    <property type="project" value="UniProtKB-KW"/>
</dbReference>
<dbReference type="Gene3D" id="3.90.190.20">
    <property type="entry name" value="Mur ligase, C-terminal domain"/>
    <property type="match status" value="1"/>
</dbReference>
<dbReference type="GO" id="GO:0005524">
    <property type="term" value="F:ATP binding"/>
    <property type="evidence" value="ECO:0007669"/>
    <property type="project" value="UniProtKB-UniRule"/>
</dbReference>
<dbReference type="InterPro" id="IPR004101">
    <property type="entry name" value="Mur_ligase_C"/>
</dbReference>
<dbReference type="AlphaFoldDB" id="A0A7G9FN28"/>
<dbReference type="InterPro" id="IPR000713">
    <property type="entry name" value="Mur_ligase_N"/>
</dbReference>
<dbReference type="InterPro" id="IPR036565">
    <property type="entry name" value="Mur-like_cat_sf"/>
</dbReference>
<dbReference type="InterPro" id="IPR036615">
    <property type="entry name" value="Mur_ligase_C_dom_sf"/>
</dbReference>
<dbReference type="NCBIfam" id="TIGR01082">
    <property type="entry name" value="murC"/>
    <property type="match status" value="1"/>
</dbReference>
<dbReference type="EMBL" id="CP060632">
    <property type="protein sequence ID" value="QNL99959.1"/>
    <property type="molecule type" value="Genomic_DNA"/>
</dbReference>
<evidence type="ECO:0000259" key="17">
    <source>
        <dbReference type="Pfam" id="PF08245"/>
    </source>
</evidence>
<keyword evidence="4 14" id="KW-0963">Cytoplasm</keyword>
<dbReference type="PANTHER" id="PTHR43445:SF3">
    <property type="entry name" value="UDP-N-ACETYLMURAMATE--L-ALANINE LIGASE"/>
    <property type="match status" value="1"/>
</dbReference>
<dbReference type="Pfam" id="PF01225">
    <property type="entry name" value="Mur_ligase"/>
    <property type="match status" value="1"/>
</dbReference>
<name>A0A7G9FN28_9FIRM</name>
<dbReference type="Pfam" id="PF02875">
    <property type="entry name" value="Mur_ligase_C"/>
    <property type="match status" value="1"/>
</dbReference>
<dbReference type="Gene3D" id="3.40.1190.10">
    <property type="entry name" value="Mur-like, catalytic domain"/>
    <property type="match status" value="1"/>
</dbReference>
<protein>
    <recommendedName>
        <fullName evidence="3 14">UDP-N-acetylmuramate--L-alanine ligase</fullName>
        <ecNumber evidence="3 14">6.3.2.8</ecNumber>
    </recommendedName>
    <alternativeName>
        <fullName evidence="14">UDP-N-acetylmuramoyl-L-alanine synthetase</fullName>
    </alternativeName>
</protein>
<dbReference type="GO" id="GO:0005737">
    <property type="term" value="C:cytoplasm"/>
    <property type="evidence" value="ECO:0007669"/>
    <property type="project" value="UniProtKB-SubCell"/>
</dbReference>
<evidence type="ECO:0000256" key="10">
    <source>
        <dbReference type="ARBA" id="ARBA00022984"/>
    </source>
</evidence>
<dbReference type="KEGG" id="wcp:H9Q76_01200"/>
<keyword evidence="6 14" id="KW-0132">Cell division</keyword>
<evidence type="ECO:0000256" key="4">
    <source>
        <dbReference type="ARBA" id="ARBA00022490"/>
    </source>
</evidence>
<dbReference type="Proteomes" id="UP000515819">
    <property type="component" value="Chromosome"/>
</dbReference>
<dbReference type="EC" id="6.3.2.8" evidence="3 14"/>
<keyword evidence="7 14" id="KW-0547">Nucleotide-binding</keyword>
<comment type="subcellular location">
    <subcellularLocation>
        <location evidence="1 14">Cytoplasm</location>
    </subcellularLocation>
</comment>
<dbReference type="InterPro" id="IPR050061">
    <property type="entry name" value="MurCDEF_pg_biosynth"/>
</dbReference>
<evidence type="ECO:0000256" key="7">
    <source>
        <dbReference type="ARBA" id="ARBA00022741"/>
    </source>
</evidence>
<comment type="catalytic activity">
    <reaction evidence="13 14">
        <text>UDP-N-acetyl-alpha-D-muramate + L-alanine + ATP = UDP-N-acetyl-alpha-D-muramoyl-L-alanine + ADP + phosphate + H(+)</text>
        <dbReference type="Rhea" id="RHEA:23372"/>
        <dbReference type="ChEBI" id="CHEBI:15378"/>
        <dbReference type="ChEBI" id="CHEBI:30616"/>
        <dbReference type="ChEBI" id="CHEBI:43474"/>
        <dbReference type="ChEBI" id="CHEBI:57972"/>
        <dbReference type="ChEBI" id="CHEBI:70757"/>
        <dbReference type="ChEBI" id="CHEBI:83898"/>
        <dbReference type="ChEBI" id="CHEBI:456216"/>
        <dbReference type="EC" id="6.3.2.8"/>
    </reaction>
</comment>
<dbReference type="UniPathway" id="UPA00219"/>
<dbReference type="GO" id="GO:0008763">
    <property type="term" value="F:UDP-N-acetylmuramate-L-alanine ligase activity"/>
    <property type="evidence" value="ECO:0007669"/>
    <property type="project" value="UniProtKB-UniRule"/>
</dbReference>
<evidence type="ECO:0000259" key="16">
    <source>
        <dbReference type="Pfam" id="PF02875"/>
    </source>
</evidence>
<evidence type="ECO:0000256" key="8">
    <source>
        <dbReference type="ARBA" id="ARBA00022840"/>
    </source>
</evidence>
<evidence type="ECO:0000256" key="2">
    <source>
        <dbReference type="ARBA" id="ARBA00004752"/>
    </source>
</evidence>
<keyword evidence="11 14" id="KW-0131">Cell cycle</keyword>
<evidence type="ECO:0000256" key="13">
    <source>
        <dbReference type="ARBA" id="ARBA00047833"/>
    </source>
</evidence>
<keyword evidence="8 14" id="KW-0067">ATP-binding</keyword>
<evidence type="ECO:0000313" key="18">
    <source>
        <dbReference type="EMBL" id="QNL99959.1"/>
    </source>
</evidence>
<organism evidence="18 19">
    <name type="scientific">Wujia chipingensis</name>
    <dbReference type="NCBI Taxonomy" id="2763670"/>
    <lineage>
        <taxon>Bacteria</taxon>
        <taxon>Bacillati</taxon>
        <taxon>Bacillota</taxon>
        <taxon>Clostridia</taxon>
        <taxon>Lachnospirales</taxon>
        <taxon>Lachnospiraceae</taxon>
        <taxon>Wujia</taxon>
    </lineage>
</organism>
<dbReference type="HAMAP" id="MF_00046">
    <property type="entry name" value="MurC"/>
    <property type="match status" value="1"/>
</dbReference>
<comment type="function">
    <text evidence="14">Cell wall formation.</text>
</comment>
<comment type="pathway">
    <text evidence="2 14">Cell wall biogenesis; peptidoglycan biosynthesis.</text>
</comment>
<comment type="similarity">
    <text evidence="14">Belongs to the MurCDEF family.</text>
</comment>
<accession>A0A7G9FN28</accession>
<keyword evidence="10 14" id="KW-0573">Peptidoglycan synthesis</keyword>
<feature type="domain" description="Mur ligase N-terminal catalytic" evidence="15">
    <location>
        <begin position="11"/>
        <end position="110"/>
    </location>
</feature>
<dbReference type="Pfam" id="PF08245">
    <property type="entry name" value="Mur_ligase_M"/>
    <property type="match status" value="1"/>
</dbReference>
<evidence type="ECO:0000256" key="9">
    <source>
        <dbReference type="ARBA" id="ARBA00022960"/>
    </source>
</evidence>
<evidence type="ECO:0000256" key="12">
    <source>
        <dbReference type="ARBA" id="ARBA00023316"/>
    </source>
</evidence>
<evidence type="ECO:0000259" key="15">
    <source>
        <dbReference type="Pfam" id="PF01225"/>
    </source>
</evidence>
<evidence type="ECO:0000256" key="6">
    <source>
        <dbReference type="ARBA" id="ARBA00022618"/>
    </source>
</evidence>
<proteinExistence type="inferred from homology"/>
<gene>
    <name evidence="14" type="primary">murC</name>
    <name evidence="18" type="ORF">H9Q76_01200</name>
</gene>
<sequence>MYKVDFEKPIHVYFMGIGGISMSGLAEILLQEGFTVSGSDMKESEITEILKNLGARIFIGQKAENISDDIDLVVYTAAIHADNPEFVEVKRRNIPMLTRAQLLGQIMLNYKYGVAVSGTHGKTTTTSMLSYVLLEAQTDPTISIGGMLDAIGGNIRVGHSDYFVTEACEYTNSYHAFHPYISIILNVDADHLDFFSGIEEIADSFKTFAEILPDDGLLVVNGDMKYYEHVTKDLHCNIITFGMNAGNDYSATDITFDEEGHPTYTLVVKGEKQDQIKLHATGIHNVMNSLSVIAVADFLGIDRKYTIAGLARCSSAHRRFEHKGITENGVKIVDDYAHHPTEIAATLAAAKNTPHNELWCIFQPHTYSRTKALLDEFGQALATCDHVLLADIYAAREQDTGLVSSKDVCDKINANGGHAIYLGDFDSITEYVKKNCKKNDLLITMGAGNVDSIGNTLLKK</sequence>
<reference evidence="18 19" key="1">
    <citation type="submission" date="2020-08" db="EMBL/GenBank/DDBJ databases">
        <authorList>
            <person name="Liu C."/>
            <person name="Sun Q."/>
        </authorList>
    </citation>
    <scope>NUCLEOTIDE SEQUENCE [LARGE SCALE GENOMIC DNA]</scope>
    <source>
        <strain evidence="18 19">NSJ-4</strain>
    </source>
</reference>
<feature type="domain" description="Mur ligase central" evidence="17">
    <location>
        <begin position="116"/>
        <end position="296"/>
    </location>
</feature>
<dbReference type="PANTHER" id="PTHR43445">
    <property type="entry name" value="UDP-N-ACETYLMURAMATE--L-ALANINE LIGASE-RELATED"/>
    <property type="match status" value="1"/>
</dbReference>
<evidence type="ECO:0000313" key="19">
    <source>
        <dbReference type="Proteomes" id="UP000515819"/>
    </source>
</evidence>
<keyword evidence="12 14" id="KW-0961">Cell wall biogenesis/degradation</keyword>